<feature type="compositionally biased region" description="Basic and acidic residues" evidence="2">
    <location>
        <begin position="262"/>
        <end position="274"/>
    </location>
</feature>
<dbReference type="PANTHER" id="PTHR12161">
    <property type="entry name" value="IST1 FAMILY MEMBER"/>
    <property type="match status" value="1"/>
</dbReference>
<dbReference type="Pfam" id="PF03398">
    <property type="entry name" value="Ist1"/>
    <property type="match status" value="1"/>
</dbReference>
<dbReference type="AlphaFoldDB" id="A0A8T0NC91"/>
<evidence type="ECO:0000313" key="4">
    <source>
        <dbReference type="Proteomes" id="UP000823388"/>
    </source>
</evidence>
<evidence type="ECO:0000256" key="2">
    <source>
        <dbReference type="SAM" id="MobiDB-lite"/>
    </source>
</evidence>
<evidence type="ECO:0000256" key="1">
    <source>
        <dbReference type="ARBA" id="ARBA00005536"/>
    </source>
</evidence>
<dbReference type="GO" id="GO:0015031">
    <property type="term" value="P:protein transport"/>
    <property type="evidence" value="ECO:0007669"/>
    <property type="project" value="InterPro"/>
</dbReference>
<sequence>MGRRLDVLLGRTTKQTARLRSLLGLAATRLGVVRGHRQVRCAQARGDVEQLLRLGRPDRALARAEHAVREQDALDALADLEAYCGLIAERAALVDACRECPEELREAAAGLVYAAARCGDLPELQEVRNILAAKFGREFVSAASALRSGCGVNPKIVQKLSTRQPSLESRQMLLQEIAAEKGIAVSLYEPPCEGSGRSHSHHDHRKTKQEKERIRTPPVDDLDEHVSGHSAQRYKDVEAAAQAAFKSAALAAAAAKAAMELSRGDSRGPGDSRKTGAAQMDDESKKEDETVDGKKFEKIEHARNYSSEIEILPDDEANHDNTAANELKHHEQREPARVKPQSVRTKRGF</sequence>
<reference evidence="3" key="1">
    <citation type="submission" date="2020-05" db="EMBL/GenBank/DDBJ databases">
        <title>WGS assembly of Panicum virgatum.</title>
        <authorList>
            <person name="Lovell J.T."/>
            <person name="Jenkins J."/>
            <person name="Shu S."/>
            <person name="Juenger T.E."/>
            <person name="Schmutz J."/>
        </authorList>
    </citation>
    <scope>NUCLEOTIDE SEQUENCE</scope>
    <source>
        <strain evidence="3">AP13</strain>
    </source>
</reference>
<protein>
    <submittedName>
        <fullName evidence="3">Uncharacterized protein</fullName>
    </submittedName>
</protein>
<proteinExistence type="inferred from homology"/>
<dbReference type="FunFam" id="1.20.1260.60:FF:000002">
    <property type="entry name" value="Vacuolar protein sorting-associated protein IST1"/>
    <property type="match status" value="1"/>
</dbReference>
<feature type="compositionally biased region" description="Basic and acidic residues" evidence="2">
    <location>
        <begin position="326"/>
        <end position="337"/>
    </location>
</feature>
<dbReference type="Proteomes" id="UP000823388">
    <property type="component" value="Chromosome 9K"/>
</dbReference>
<accession>A0A8T0NC91</accession>
<feature type="compositionally biased region" description="Basic and acidic residues" evidence="2">
    <location>
        <begin position="282"/>
        <end position="303"/>
    </location>
</feature>
<feature type="region of interest" description="Disordered" evidence="2">
    <location>
        <begin position="189"/>
        <end position="230"/>
    </location>
</feature>
<dbReference type="OrthoDB" id="29853at2759"/>
<dbReference type="InterPro" id="IPR005061">
    <property type="entry name" value="Ist1"/>
</dbReference>
<evidence type="ECO:0000313" key="3">
    <source>
        <dbReference type="EMBL" id="KAG2546495.1"/>
    </source>
</evidence>
<dbReference type="PANTHER" id="PTHR12161:SF16">
    <property type="entry name" value="REGULATOR OF VPS4 ACTIVITY IN THE MVB PATHWAY PROTEIN"/>
    <property type="match status" value="1"/>
</dbReference>
<dbReference type="InterPro" id="IPR042277">
    <property type="entry name" value="IST1-like"/>
</dbReference>
<dbReference type="Gene3D" id="1.20.1260.60">
    <property type="entry name" value="Vacuolar protein sorting-associated protein Ist1"/>
    <property type="match status" value="1"/>
</dbReference>
<dbReference type="EMBL" id="CM029053">
    <property type="protein sequence ID" value="KAG2546495.1"/>
    <property type="molecule type" value="Genomic_DNA"/>
</dbReference>
<gene>
    <name evidence="3" type="ORF">PVAP13_9KG037264</name>
</gene>
<feature type="region of interest" description="Disordered" evidence="2">
    <location>
        <begin position="260"/>
        <end position="349"/>
    </location>
</feature>
<feature type="compositionally biased region" description="Basic residues" evidence="2">
    <location>
        <begin position="198"/>
        <end position="208"/>
    </location>
</feature>
<comment type="similarity">
    <text evidence="1">Belongs to the IST1 family.</text>
</comment>
<organism evidence="3 4">
    <name type="scientific">Panicum virgatum</name>
    <name type="common">Blackwell switchgrass</name>
    <dbReference type="NCBI Taxonomy" id="38727"/>
    <lineage>
        <taxon>Eukaryota</taxon>
        <taxon>Viridiplantae</taxon>
        <taxon>Streptophyta</taxon>
        <taxon>Embryophyta</taxon>
        <taxon>Tracheophyta</taxon>
        <taxon>Spermatophyta</taxon>
        <taxon>Magnoliopsida</taxon>
        <taxon>Liliopsida</taxon>
        <taxon>Poales</taxon>
        <taxon>Poaceae</taxon>
        <taxon>PACMAD clade</taxon>
        <taxon>Panicoideae</taxon>
        <taxon>Panicodae</taxon>
        <taxon>Paniceae</taxon>
        <taxon>Panicinae</taxon>
        <taxon>Panicum</taxon>
        <taxon>Panicum sect. Hiantes</taxon>
    </lineage>
</organism>
<name>A0A8T0NC91_PANVG</name>
<comment type="caution">
    <text evidence="3">The sequence shown here is derived from an EMBL/GenBank/DDBJ whole genome shotgun (WGS) entry which is preliminary data.</text>
</comment>
<keyword evidence="4" id="KW-1185">Reference proteome</keyword>